<proteinExistence type="predicted"/>
<sequence>MPIVSHVKFQTWLSRPGTQSPGIMVTTKVYRCKIAVEVMPRNELQLGYWRVFCEDSRREKYSYGYINAELSLMEVSARSSCHSFFCISFLFFCLSPYIIKVSVSMQYSLFLSFFGLSIWAVSSTPSRKPNNIADANQSTNINEQEYMGHIPYYHGKSDYQIFPESGMTCRDWTITKAEVDEAAKNACKEFNSRKNHLWIRTKNVKGLYYNPKGKSRIFKKRHYMYPLRNQQSIKKSGAKPIPFIFIDNSCRLYAVYIRSRVKTGRFALFSKTKFGSCWDARTAIVKKPSHTDSTAGITKGKERIAVTANTLQQAEIKSDTRAS</sequence>
<protein>
    <submittedName>
        <fullName evidence="1">Putative Bgh-specific protein</fullName>
    </submittedName>
</protein>
<organism evidence="1 2">
    <name type="scientific">Blumeria graminis f. sp. hordei (strain DH14)</name>
    <name type="common">Barley powdery mildew</name>
    <name type="synonym">Oidium monilioides f. sp. hordei</name>
    <dbReference type="NCBI Taxonomy" id="546991"/>
    <lineage>
        <taxon>Eukaryota</taxon>
        <taxon>Fungi</taxon>
        <taxon>Dikarya</taxon>
        <taxon>Ascomycota</taxon>
        <taxon>Pezizomycotina</taxon>
        <taxon>Leotiomycetes</taxon>
        <taxon>Erysiphales</taxon>
        <taxon>Erysiphaceae</taxon>
        <taxon>Blumeria</taxon>
        <taxon>Blumeria hordei</taxon>
    </lineage>
</organism>
<accession>N1J5R2</accession>
<dbReference type="HOGENOM" id="CLU_074606_0_0_1"/>
<keyword evidence="2" id="KW-1185">Reference proteome</keyword>
<dbReference type="AlphaFoldDB" id="N1J5R2"/>
<evidence type="ECO:0000313" key="1">
    <source>
        <dbReference type="EMBL" id="CCU75225.1"/>
    </source>
</evidence>
<dbReference type="InParanoid" id="N1J5R2"/>
<evidence type="ECO:0000313" key="2">
    <source>
        <dbReference type="Proteomes" id="UP000015441"/>
    </source>
</evidence>
<gene>
    <name evidence="1" type="ORF">BGHDH14_bghG001082000001001</name>
</gene>
<dbReference type="OrthoDB" id="10367133at2759"/>
<dbReference type="EMBL" id="CAUH01001082">
    <property type="protein sequence ID" value="CCU75225.1"/>
    <property type="molecule type" value="Genomic_DNA"/>
</dbReference>
<reference evidence="1 2" key="1">
    <citation type="journal article" date="2010" name="Science">
        <title>Genome expansion and gene loss in powdery mildew fungi reveal tradeoffs in extreme parasitism.</title>
        <authorList>
            <person name="Spanu P.D."/>
            <person name="Abbott J.C."/>
            <person name="Amselem J."/>
            <person name="Burgis T.A."/>
            <person name="Soanes D.M."/>
            <person name="Stueber K."/>
            <person name="Ver Loren van Themaat E."/>
            <person name="Brown J.K.M."/>
            <person name="Butcher S.A."/>
            <person name="Gurr S.J."/>
            <person name="Lebrun M.-H."/>
            <person name="Ridout C.J."/>
            <person name="Schulze-Lefert P."/>
            <person name="Talbot N.J."/>
            <person name="Ahmadinejad N."/>
            <person name="Ametz C."/>
            <person name="Barton G.R."/>
            <person name="Benjdia M."/>
            <person name="Bidzinski P."/>
            <person name="Bindschedler L.V."/>
            <person name="Both M."/>
            <person name="Brewer M.T."/>
            <person name="Cadle-Davidson L."/>
            <person name="Cadle-Davidson M.M."/>
            <person name="Collemare J."/>
            <person name="Cramer R."/>
            <person name="Frenkel O."/>
            <person name="Godfrey D."/>
            <person name="Harriman J."/>
            <person name="Hoede C."/>
            <person name="King B.C."/>
            <person name="Klages S."/>
            <person name="Kleemann J."/>
            <person name="Knoll D."/>
            <person name="Koti P.S."/>
            <person name="Kreplak J."/>
            <person name="Lopez-Ruiz F.J."/>
            <person name="Lu X."/>
            <person name="Maekawa T."/>
            <person name="Mahanil S."/>
            <person name="Micali C."/>
            <person name="Milgroom M.G."/>
            <person name="Montana G."/>
            <person name="Noir S."/>
            <person name="O'Connell R.J."/>
            <person name="Oberhaensli S."/>
            <person name="Parlange F."/>
            <person name="Pedersen C."/>
            <person name="Quesneville H."/>
            <person name="Reinhardt R."/>
            <person name="Rott M."/>
            <person name="Sacristan S."/>
            <person name="Schmidt S.M."/>
            <person name="Schoen M."/>
            <person name="Skamnioti P."/>
            <person name="Sommer H."/>
            <person name="Stephens A."/>
            <person name="Takahara H."/>
            <person name="Thordal-Christensen H."/>
            <person name="Vigouroux M."/>
            <person name="Wessling R."/>
            <person name="Wicker T."/>
            <person name="Panstruga R."/>
        </authorList>
    </citation>
    <scope>NUCLEOTIDE SEQUENCE [LARGE SCALE GENOMIC DNA]</scope>
    <source>
        <strain evidence="1">DH14</strain>
    </source>
</reference>
<dbReference type="Proteomes" id="UP000015441">
    <property type="component" value="Unassembled WGS sequence"/>
</dbReference>
<name>N1J5R2_BLUG1</name>
<comment type="caution">
    <text evidence="1">The sequence shown here is derived from an EMBL/GenBank/DDBJ whole genome shotgun (WGS) entry which is preliminary data.</text>
</comment>